<evidence type="ECO:0000313" key="2">
    <source>
        <dbReference type="EMBL" id="KAJ4934376.1"/>
    </source>
</evidence>
<protein>
    <submittedName>
        <fullName evidence="2">Uncharacterized protein</fullName>
    </submittedName>
</protein>
<dbReference type="EMBL" id="JAPTMU010000012">
    <property type="protein sequence ID" value="KAJ4934376.1"/>
    <property type="molecule type" value="Genomic_DNA"/>
</dbReference>
<reference evidence="2" key="1">
    <citation type="submission" date="2022-11" db="EMBL/GenBank/DDBJ databases">
        <title>Chromosome-level genome of Pogonophryne albipinna.</title>
        <authorList>
            <person name="Jo E."/>
        </authorList>
    </citation>
    <scope>NUCLEOTIDE SEQUENCE</scope>
    <source>
        <strain evidence="2">SGF0006</strain>
        <tissue evidence="2">Muscle</tissue>
    </source>
</reference>
<evidence type="ECO:0000256" key="1">
    <source>
        <dbReference type="SAM" id="Coils"/>
    </source>
</evidence>
<dbReference type="Proteomes" id="UP001219934">
    <property type="component" value="Unassembled WGS sequence"/>
</dbReference>
<comment type="caution">
    <text evidence="2">The sequence shown here is derived from an EMBL/GenBank/DDBJ whole genome shotgun (WGS) entry which is preliminary data.</text>
</comment>
<evidence type="ECO:0000313" key="3">
    <source>
        <dbReference type="Proteomes" id="UP001219934"/>
    </source>
</evidence>
<organism evidence="2 3">
    <name type="scientific">Pogonophryne albipinna</name>
    <dbReference type="NCBI Taxonomy" id="1090488"/>
    <lineage>
        <taxon>Eukaryota</taxon>
        <taxon>Metazoa</taxon>
        <taxon>Chordata</taxon>
        <taxon>Craniata</taxon>
        <taxon>Vertebrata</taxon>
        <taxon>Euteleostomi</taxon>
        <taxon>Actinopterygii</taxon>
        <taxon>Neopterygii</taxon>
        <taxon>Teleostei</taxon>
        <taxon>Neoteleostei</taxon>
        <taxon>Acanthomorphata</taxon>
        <taxon>Eupercaria</taxon>
        <taxon>Perciformes</taxon>
        <taxon>Notothenioidei</taxon>
        <taxon>Pogonophryne</taxon>
    </lineage>
</organism>
<dbReference type="AlphaFoldDB" id="A0AAD6FHR7"/>
<feature type="coiled-coil region" evidence="1">
    <location>
        <begin position="103"/>
        <end position="130"/>
    </location>
</feature>
<name>A0AAD6FHR7_9TELE</name>
<accession>A0AAD6FHR7</accession>
<keyword evidence="1" id="KW-0175">Coiled coil</keyword>
<sequence length="219" mass="26686">MFMVKCDMVEALEFARACQKMFHAQHMKSNRTSKEHEETRFLTEILHTQRMEIEKVKKDRNMEQDHFNDMKRYFNNILIIFDAEGCVIQREISKMKTVQQEIEKKVSQVIQEKEDEITRVREEMSALVKRNLESLAKVRAIDTKVRQIETVKKEESLRKTQEVWKQIREMEEEWLNKEEEWFNKEEEWLYKESRMEKEGLTLKTDKVKEKGRITYFLPI</sequence>
<gene>
    <name evidence="2" type="ORF">JOQ06_007174</name>
</gene>
<proteinExistence type="predicted"/>
<keyword evidence="3" id="KW-1185">Reference proteome</keyword>